<feature type="region of interest" description="Disordered" evidence="4">
    <location>
        <begin position="329"/>
        <end position="367"/>
    </location>
</feature>
<dbReference type="Gene3D" id="1.10.10.60">
    <property type="entry name" value="Homeodomain-like"/>
    <property type="match status" value="1"/>
</dbReference>
<evidence type="ECO:0000313" key="7">
    <source>
        <dbReference type="Proteomes" id="UP001610631"/>
    </source>
</evidence>
<protein>
    <submittedName>
        <fullName evidence="6">Helix-turn-helix domain-containing protein</fullName>
    </submittedName>
</protein>
<keyword evidence="3" id="KW-0804">Transcription</keyword>
<dbReference type="InterPro" id="IPR035418">
    <property type="entry name" value="AraC-bd_2"/>
</dbReference>
<keyword evidence="2" id="KW-0238">DNA-binding</keyword>
<dbReference type="SUPFAM" id="SSF46689">
    <property type="entry name" value="Homeodomain-like"/>
    <property type="match status" value="1"/>
</dbReference>
<name>A0ABW7PEW8_9ACTN</name>
<sequence>MSLQISETDLGGAASHYTTEGLPAARRRTYWRDALSNTFGSVDMKVPDEVEYGLIRTSLVGSLQAVTVEGEPHQAQRTRRLIAGSNNDEYVVVKVLSRVAVRVEQDARDSCLSAGQLFVYDMSRPVQLTVPERFRTKSLALPRRALGLRESDLQRLTATPLGDRSPLGRLVTPFLSHLVDTAGTYQPRTGESVARHAIDLIQTLVEEHLGFDLQEAPNAARMTLLRVQAHIGEHLTDRELTPEVIARHHNMSVRSLHKLFELEGLTVSRWIQQRRLEQCRRALSAGQTRGRTVAAIAHHWGFASAAHFSRSFKAAYGMSPVAWRNAALHTPDGPGSSNGTVSAAELPVSPGRGQAPSTGRKRMPAPA</sequence>
<dbReference type="PANTHER" id="PTHR46796">
    <property type="entry name" value="HTH-TYPE TRANSCRIPTIONAL ACTIVATOR RHAS-RELATED"/>
    <property type="match status" value="1"/>
</dbReference>
<comment type="caution">
    <text evidence="6">The sequence shown here is derived from an EMBL/GenBank/DDBJ whole genome shotgun (WGS) entry which is preliminary data.</text>
</comment>
<dbReference type="SMART" id="SM00342">
    <property type="entry name" value="HTH_ARAC"/>
    <property type="match status" value="1"/>
</dbReference>
<evidence type="ECO:0000256" key="4">
    <source>
        <dbReference type="SAM" id="MobiDB-lite"/>
    </source>
</evidence>
<evidence type="ECO:0000256" key="3">
    <source>
        <dbReference type="ARBA" id="ARBA00023163"/>
    </source>
</evidence>
<dbReference type="InterPro" id="IPR020449">
    <property type="entry name" value="Tscrpt_reg_AraC-type_HTH"/>
</dbReference>
<dbReference type="Pfam" id="PF12833">
    <property type="entry name" value="HTH_18"/>
    <property type="match status" value="1"/>
</dbReference>
<dbReference type="RefSeq" id="WP_395510262.1">
    <property type="nucleotide sequence ID" value="NZ_JBBDHD010000032.1"/>
</dbReference>
<evidence type="ECO:0000313" key="6">
    <source>
        <dbReference type="EMBL" id="MFH7596427.1"/>
    </source>
</evidence>
<dbReference type="PRINTS" id="PR00032">
    <property type="entry name" value="HTHARAC"/>
</dbReference>
<evidence type="ECO:0000256" key="2">
    <source>
        <dbReference type="ARBA" id="ARBA00023125"/>
    </source>
</evidence>
<dbReference type="InterPro" id="IPR009057">
    <property type="entry name" value="Homeodomain-like_sf"/>
</dbReference>
<keyword evidence="1" id="KW-0805">Transcription regulation</keyword>
<evidence type="ECO:0000259" key="5">
    <source>
        <dbReference type="PROSITE" id="PS01124"/>
    </source>
</evidence>
<dbReference type="EMBL" id="JBBDHD010000032">
    <property type="protein sequence ID" value="MFH7596427.1"/>
    <property type="molecule type" value="Genomic_DNA"/>
</dbReference>
<gene>
    <name evidence="6" type="ORF">WDV06_15170</name>
</gene>
<dbReference type="InterPro" id="IPR018060">
    <property type="entry name" value="HTH_AraC"/>
</dbReference>
<dbReference type="PANTHER" id="PTHR46796:SF6">
    <property type="entry name" value="ARAC SUBFAMILY"/>
    <property type="match status" value="1"/>
</dbReference>
<organism evidence="6 7">
    <name type="scientific">Streptomyces racemochromogenes</name>
    <dbReference type="NCBI Taxonomy" id="67353"/>
    <lineage>
        <taxon>Bacteria</taxon>
        <taxon>Bacillati</taxon>
        <taxon>Actinomycetota</taxon>
        <taxon>Actinomycetes</taxon>
        <taxon>Kitasatosporales</taxon>
        <taxon>Streptomycetaceae</taxon>
        <taxon>Streptomyces</taxon>
    </lineage>
</organism>
<dbReference type="PROSITE" id="PS01124">
    <property type="entry name" value="HTH_ARAC_FAMILY_2"/>
    <property type="match status" value="1"/>
</dbReference>
<dbReference type="Pfam" id="PF14525">
    <property type="entry name" value="AraC_binding_2"/>
    <property type="match status" value="1"/>
</dbReference>
<feature type="domain" description="HTH araC/xylS-type" evidence="5">
    <location>
        <begin position="225"/>
        <end position="326"/>
    </location>
</feature>
<keyword evidence="7" id="KW-1185">Reference proteome</keyword>
<proteinExistence type="predicted"/>
<reference evidence="6 7" key="1">
    <citation type="submission" date="2024-03" db="EMBL/GenBank/DDBJ databases">
        <title>Whole genome sequencing of Streptomyces racemochromogenes, to identify antimicrobial biosynthetic gene clusters.</title>
        <authorList>
            <person name="Suryawanshi P."/>
            <person name="Krishnaraj P.U."/>
            <person name="Arun Y.P."/>
            <person name="Suryawanshi M.P."/>
            <person name="Rakshit O."/>
        </authorList>
    </citation>
    <scope>NUCLEOTIDE SEQUENCE [LARGE SCALE GENOMIC DNA]</scope>
    <source>
        <strain evidence="6 7">AUDT626</strain>
    </source>
</reference>
<evidence type="ECO:0000256" key="1">
    <source>
        <dbReference type="ARBA" id="ARBA00023015"/>
    </source>
</evidence>
<dbReference type="Proteomes" id="UP001610631">
    <property type="component" value="Unassembled WGS sequence"/>
</dbReference>
<accession>A0ABW7PEW8</accession>
<dbReference type="InterPro" id="IPR050204">
    <property type="entry name" value="AraC_XylS_family_regulators"/>
</dbReference>